<dbReference type="Gene3D" id="1.10.260.40">
    <property type="entry name" value="lambda repressor-like DNA-binding domains"/>
    <property type="match status" value="1"/>
</dbReference>
<sequence>MNRPLTNPRSTLHALIPFGVGTADVESLLSYFCRLAVSHSVSTLILSRTIAQHFGHSVAANFDWHERQIAGIRESALTWSAALSALTSVQNLDNLTFLPWREVISQNGLSIFKRGQFCSDCFTEDVACGRQPYFRLAWESTEVTCCPIHRKPLSCDCPSCGKNNVRHAAAVVVPGWCTHCGGFLGETTKSEKSQEVEPASLWKARQIGELLASQDNLAITSNRSQFIGAITQIVSTAHGGKAAPFSRRIGIAKSTVHHWLKEGGTPSLEISLKIAAHYGVSLKNLLSGELSQWQPPALDEQLAFELSSSQTLRNAPRTIDWTSIEENLVAFLSLPTPISVLEAARRLDMEARQLYLRANKTTRQLGERWKDHLKRKQEAKVVAAWPYLEYACLEIWGEGKTVTRREILKRVPEEVLSSVPNLLNVLKEVQEHLQQSESLSKSELVA</sequence>
<organism evidence="2 3">
    <name type="scientific">Herminiimonas aquatilis</name>
    <dbReference type="NCBI Taxonomy" id="345342"/>
    <lineage>
        <taxon>Bacteria</taxon>
        <taxon>Pseudomonadati</taxon>
        <taxon>Pseudomonadota</taxon>
        <taxon>Betaproteobacteria</taxon>
        <taxon>Burkholderiales</taxon>
        <taxon>Oxalobacteraceae</taxon>
        <taxon>Herminiimonas</taxon>
    </lineage>
</organism>
<accession>A0ABW2J0M0</accession>
<feature type="domain" description="HTH cro/C1-type" evidence="1">
    <location>
        <begin position="245"/>
        <end position="285"/>
    </location>
</feature>
<protein>
    <submittedName>
        <fullName evidence="2">TniQ family protein</fullName>
    </submittedName>
</protein>
<evidence type="ECO:0000313" key="2">
    <source>
        <dbReference type="EMBL" id="MFC7297036.1"/>
    </source>
</evidence>
<dbReference type="EMBL" id="JBHTCC010000001">
    <property type="protein sequence ID" value="MFC7297036.1"/>
    <property type="molecule type" value="Genomic_DNA"/>
</dbReference>
<name>A0ABW2J0M0_9BURK</name>
<dbReference type="InterPro" id="IPR009492">
    <property type="entry name" value="TniQ"/>
</dbReference>
<dbReference type="InterPro" id="IPR001387">
    <property type="entry name" value="Cro/C1-type_HTH"/>
</dbReference>
<dbReference type="RefSeq" id="WP_382232214.1">
    <property type="nucleotide sequence ID" value="NZ_JBHTCC010000001.1"/>
</dbReference>
<dbReference type="CDD" id="cd00093">
    <property type="entry name" value="HTH_XRE"/>
    <property type="match status" value="1"/>
</dbReference>
<evidence type="ECO:0000259" key="1">
    <source>
        <dbReference type="PROSITE" id="PS50943"/>
    </source>
</evidence>
<keyword evidence="3" id="KW-1185">Reference proteome</keyword>
<comment type="caution">
    <text evidence="2">The sequence shown here is derived from an EMBL/GenBank/DDBJ whole genome shotgun (WGS) entry which is preliminary data.</text>
</comment>
<gene>
    <name evidence="2" type="ORF">ACFQO0_01140</name>
</gene>
<proteinExistence type="predicted"/>
<dbReference type="Pfam" id="PF06527">
    <property type="entry name" value="TniQ"/>
    <property type="match status" value="1"/>
</dbReference>
<dbReference type="SUPFAM" id="SSF47413">
    <property type="entry name" value="lambda repressor-like DNA-binding domains"/>
    <property type="match status" value="1"/>
</dbReference>
<dbReference type="Proteomes" id="UP001596379">
    <property type="component" value="Unassembled WGS sequence"/>
</dbReference>
<dbReference type="PROSITE" id="PS50943">
    <property type="entry name" value="HTH_CROC1"/>
    <property type="match status" value="1"/>
</dbReference>
<dbReference type="InterPro" id="IPR010982">
    <property type="entry name" value="Lambda_DNA-bd_dom_sf"/>
</dbReference>
<reference evidence="3" key="1">
    <citation type="journal article" date="2019" name="Int. J. Syst. Evol. Microbiol.">
        <title>The Global Catalogue of Microorganisms (GCM) 10K type strain sequencing project: providing services to taxonomists for standard genome sequencing and annotation.</title>
        <authorList>
            <consortium name="The Broad Institute Genomics Platform"/>
            <consortium name="The Broad Institute Genome Sequencing Center for Infectious Disease"/>
            <person name="Wu L."/>
            <person name="Ma J."/>
        </authorList>
    </citation>
    <scope>NUCLEOTIDE SEQUENCE [LARGE SCALE GENOMIC DNA]</scope>
    <source>
        <strain evidence="3">CCUG 36956</strain>
    </source>
</reference>
<dbReference type="Pfam" id="PF01381">
    <property type="entry name" value="HTH_3"/>
    <property type="match status" value="1"/>
</dbReference>
<evidence type="ECO:0000313" key="3">
    <source>
        <dbReference type="Proteomes" id="UP001596379"/>
    </source>
</evidence>